<reference evidence="1 2" key="1">
    <citation type="journal article" date="2021" name="J. Hered.">
        <title>A chromosome-level genome assembly of the parasitoid wasp, Cotesia glomerata (Hymenoptera: Braconidae).</title>
        <authorList>
            <person name="Pinto B.J."/>
            <person name="Weis J.J."/>
            <person name="Gamble T."/>
            <person name="Ode P.J."/>
            <person name="Paul R."/>
            <person name="Zaspel J.M."/>
        </authorList>
    </citation>
    <scope>NUCLEOTIDE SEQUENCE [LARGE SCALE GENOMIC DNA]</scope>
    <source>
        <strain evidence="1">CgM1</strain>
    </source>
</reference>
<proteinExistence type="predicted"/>
<gene>
    <name evidence="1" type="ORF">KQX54_011450</name>
</gene>
<evidence type="ECO:0000313" key="2">
    <source>
        <dbReference type="Proteomes" id="UP000826195"/>
    </source>
</evidence>
<evidence type="ECO:0000313" key="1">
    <source>
        <dbReference type="EMBL" id="KAH0567664.1"/>
    </source>
</evidence>
<sequence>MNLEYALSNDNSTNVHIGIWLEYMRGSVLTSLILCTKDGVNVRSSKKGSMEMRNSLKRLKLRNKVPGYEIANSVNVKKSLMTIRDAELLRNLDDNNTSSNPLGVTVIQLSAER</sequence>
<dbReference type="EMBL" id="JAHXZJ010000001">
    <property type="protein sequence ID" value="KAH0567664.1"/>
    <property type="molecule type" value="Genomic_DNA"/>
</dbReference>
<keyword evidence="2" id="KW-1185">Reference proteome</keyword>
<accession>A0AAV7IS50</accession>
<comment type="caution">
    <text evidence="1">The sequence shown here is derived from an EMBL/GenBank/DDBJ whole genome shotgun (WGS) entry which is preliminary data.</text>
</comment>
<organism evidence="1 2">
    <name type="scientific">Cotesia glomerata</name>
    <name type="common">Lepidopteran parasitic wasp</name>
    <name type="synonym">Apanteles glomeratus</name>
    <dbReference type="NCBI Taxonomy" id="32391"/>
    <lineage>
        <taxon>Eukaryota</taxon>
        <taxon>Metazoa</taxon>
        <taxon>Ecdysozoa</taxon>
        <taxon>Arthropoda</taxon>
        <taxon>Hexapoda</taxon>
        <taxon>Insecta</taxon>
        <taxon>Pterygota</taxon>
        <taxon>Neoptera</taxon>
        <taxon>Endopterygota</taxon>
        <taxon>Hymenoptera</taxon>
        <taxon>Apocrita</taxon>
        <taxon>Ichneumonoidea</taxon>
        <taxon>Braconidae</taxon>
        <taxon>Microgastrinae</taxon>
        <taxon>Cotesia</taxon>
    </lineage>
</organism>
<name>A0AAV7IS50_COTGL</name>
<protein>
    <submittedName>
        <fullName evidence="1">Uncharacterized protein</fullName>
    </submittedName>
</protein>
<dbReference type="Proteomes" id="UP000826195">
    <property type="component" value="Unassembled WGS sequence"/>
</dbReference>
<dbReference type="AlphaFoldDB" id="A0AAV7IS50"/>